<dbReference type="OrthoDB" id="9808022at2"/>
<keyword evidence="2" id="KW-0479">Metal-binding</keyword>
<dbReference type="InterPro" id="IPR010723">
    <property type="entry name" value="HemN_C"/>
</dbReference>
<evidence type="ECO:0000256" key="1">
    <source>
        <dbReference type="ARBA" id="ARBA00006100"/>
    </source>
</evidence>
<evidence type="ECO:0000259" key="3">
    <source>
        <dbReference type="PROSITE" id="PS51918"/>
    </source>
</evidence>
<dbReference type="InterPro" id="IPR058240">
    <property type="entry name" value="rSAM_sf"/>
</dbReference>
<dbReference type="KEGG" id="chu:CHU_0165"/>
<dbReference type="InterPro" id="IPR007197">
    <property type="entry name" value="rSAM"/>
</dbReference>
<keyword evidence="5" id="KW-1185">Reference proteome</keyword>
<dbReference type="SFLD" id="SFLDF00288">
    <property type="entry name" value="HemN-like__clustered_with_nucl"/>
    <property type="match status" value="1"/>
</dbReference>
<keyword evidence="2" id="KW-0411">Iron-sulfur</keyword>
<dbReference type="PANTHER" id="PTHR13932">
    <property type="entry name" value="COPROPORPHYRINIGEN III OXIDASE"/>
    <property type="match status" value="1"/>
</dbReference>
<evidence type="ECO:0000256" key="2">
    <source>
        <dbReference type="RuleBase" id="RU364116"/>
    </source>
</evidence>
<dbReference type="PROSITE" id="PS51918">
    <property type="entry name" value="RADICAL_SAM"/>
    <property type="match status" value="1"/>
</dbReference>
<name>A0A6N4SMG6_CYTH3</name>
<keyword evidence="2" id="KW-0349">Heme</keyword>
<dbReference type="InterPro" id="IPR006638">
    <property type="entry name" value="Elp3/MiaA/NifB-like_rSAM"/>
</dbReference>
<dbReference type="InterPro" id="IPR034505">
    <property type="entry name" value="Coproporphyrinogen-III_oxidase"/>
</dbReference>
<protein>
    <recommendedName>
        <fullName evidence="2">Heme chaperone HemW</fullName>
    </recommendedName>
</protein>
<proteinExistence type="inferred from homology"/>
<dbReference type="EMBL" id="CP000383">
    <property type="protein sequence ID" value="ABG57457.1"/>
    <property type="molecule type" value="Genomic_DNA"/>
</dbReference>
<feature type="domain" description="Radical SAM core" evidence="3">
    <location>
        <begin position="1"/>
        <end position="231"/>
    </location>
</feature>
<dbReference type="GO" id="GO:0046872">
    <property type="term" value="F:metal ion binding"/>
    <property type="evidence" value="ECO:0007669"/>
    <property type="project" value="UniProtKB-UniRule"/>
</dbReference>
<dbReference type="SMART" id="SM00729">
    <property type="entry name" value="Elp3"/>
    <property type="match status" value="1"/>
</dbReference>
<dbReference type="GO" id="GO:0051539">
    <property type="term" value="F:4 iron, 4 sulfur cluster binding"/>
    <property type="evidence" value="ECO:0007669"/>
    <property type="project" value="UniProtKB-UniRule"/>
</dbReference>
<dbReference type="AlphaFoldDB" id="A0A6N4SMG6"/>
<keyword evidence="2" id="KW-0004">4Fe-4S</keyword>
<gene>
    <name evidence="4" type="primary">hemN</name>
    <name evidence="4" type="ordered locus">CHU_0165</name>
</gene>
<keyword evidence="2" id="KW-0408">Iron</keyword>
<dbReference type="SFLD" id="SFLDS00029">
    <property type="entry name" value="Radical_SAM"/>
    <property type="match status" value="1"/>
</dbReference>
<keyword evidence="2" id="KW-0949">S-adenosyl-L-methionine</keyword>
<dbReference type="Gene3D" id="3.80.30.20">
    <property type="entry name" value="tm_1862 like domain"/>
    <property type="match status" value="1"/>
</dbReference>
<dbReference type="Pfam" id="PF04055">
    <property type="entry name" value="Radical_SAM"/>
    <property type="match status" value="1"/>
</dbReference>
<reference evidence="4 5" key="1">
    <citation type="journal article" date="2007" name="Appl. Environ. Microbiol.">
        <title>Genome sequence of the cellulolytic gliding bacterium Cytophaga hutchinsonii.</title>
        <authorList>
            <person name="Xie G."/>
            <person name="Bruce D.C."/>
            <person name="Challacombe J.F."/>
            <person name="Chertkov O."/>
            <person name="Detter J.C."/>
            <person name="Gilna P."/>
            <person name="Han C.S."/>
            <person name="Lucas S."/>
            <person name="Misra M."/>
            <person name="Myers G.L."/>
            <person name="Richardson P."/>
            <person name="Tapia R."/>
            <person name="Thayer N."/>
            <person name="Thompson L.S."/>
            <person name="Brettin T.S."/>
            <person name="Henrissat B."/>
            <person name="Wilson D.B."/>
            <person name="McBride M.J."/>
        </authorList>
    </citation>
    <scope>NUCLEOTIDE SEQUENCE [LARGE SCALE GENOMIC DNA]</scope>
    <source>
        <strain evidence="5">ATCC 33406 / DSM 1761 / CIP 103989 / NBRC 15051 / NCIMB 9469 / D465</strain>
    </source>
</reference>
<dbReference type="SFLD" id="SFLDG01065">
    <property type="entry name" value="anaerobic_coproporphyrinogen-I"/>
    <property type="match status" value="1"/>
</dbReference>
<dbReference type="GO" id="GO:0005737">
    <property type="term" value="C:cytoplasm"/>
    <property type="evidence" value="ECO:0007669"/>
    <property type="project" value="UniProtKB-SubCell"/>
</dbReference>
<comment type="subcellular location">
    <subcellularLocation>
        <location evidence="2">Cytoplasm</location>
    </subcellularLocation>
</comment>
<dbReference type="GO" id="GO:0006779">
    <property type="term" value="P:porphyrin-containing compound biosynthetic process"/>
    <property type="evidence" value="ECO:0007669"/>
    <property type="project" value="InterPro"/>
</dbReference>
<evidence type="ECO:0000313" key="5">
    <source>
        <dbReference type="Proteomes" id="UP000001822"/>
    </source>
</evidence>
<dbReference type="Proteomes" id="UP000001822">
    <property type="component" value="Chromosome"/>
</dbReference>
<keyword evidence="2" id="KW-0143">Chaperone</keyword>
<dbReference type="Pfam" id="PF06969">
    <property type="entry name" value="HemN_C"/>
    <property type="match status" value="1"/>
</dbReference>
<dbReference type="InterPro" id="IPR004559">
    <property type="entry name" value="HemW-like"/>
</dbReference>
<dbReference type="InterPro" id="IPR023404">
    <property type="entry name" value="rSAM_horseshoe"/>
</dbReference>
<comment type="function">
    <text evidence="2">Probably acts as a heme chaperone, transferring heme to an unknown acceptor. Binds one molecule of heme per monomer, possibly covalently. Binds 1 [4Fe-4S] cluster. The cluster is coordinated with 3 cysteines and an exchangeable S-adenosyl-L-methionine.</text>
</comment>
<organism evidence="4 5">
    <name type="scientific">Cytophaga hutchinsonii (strain ATCC 33406 / DSM 1761 / CIP 103989 / NBRC 15051 / NCIMB 9469 / D465)</name>
    <dbReference type="NCBI Taxonomy" id="269798"/>
    <lineage>
        <taxon>Bacteria</taxon>
        <taxon>Pseudomonadati</taxon>
        <taxon>Bacteroidota</taxon>
        <taxon>Cytophagia</taxon>
        <taxon>Cytophagales</taxon>
        <taxon>Cytophagaceae</taxon>
        <taxon>Cytophaga</taxon>
    </lineage>
</organism>
<dbReference type="SFLD" id="SFLDF00562">
    <property type="entry name" value="HemN-like__clustered_with_heat"/>
    <property type="match status" value="1"/>
</dbReference>
<dbReference type="GO" id="GO:0004109">
    <property type="term" value="F:coproporphyrinogen oxidase activity"/>
    <property type="evidence" value="ECO:0007669"/>
    <property type="project" value="InterPro"/>
</dbReference>
<accession>A0A6N4SMG6</accession>
<sequence>MAGLYIHVPYCHKACHYCNFHFSTSLKDMDKMVDSICTELLLRKDYLDQRLIETVYFGGGTPSILSSDNLSKIFHAIHDHYSIASSAEITLEANPEDITETSLLCWKSLGVNRLSIGIQSFQNEYLHWMNRNHSSEASIKCVTLAQKNGFENISIDLIYGLPTLTADQWRAEIQTAISLNVPHISSYCLTVEEKTVFGNLAKKGALQPIPDEISEEHLIILIHELLAAGYEQYEISNFCKPAFESKHNSSYWQRKPYIGIGPGAHSYNHRERAANISNNSLYIKQIEKNEWTGSIEILSDIDQYNEYILTRLRTKWGITLIEIEAFSLPDIEKTIKLLTQFVNEGFLYIKDDIYLLTTKGKLLADEITLQLMH</sequence>
<dbReference type="PANTHER" id="PTHR13932:SF5">
    <property type="entry name" value="RADICAL S-ADENOSYL METHIONINE DOMAIN-CONTAINING PROTEIN 1, MITOCHONDRIAL"/>
    <property type="match status" value="1"/>
</dbReference>
<comment type="similarity">
    <text evidence="1">Belongs to the anaerobic coproporphyrinogen-III oxidase family. HemW subfamily.</text>
</comment>
<evidence type="ECO:0000313" key="4">
    <source>
        <dbReference type="EMBL" id="ABG57457.1"/>
    </source>
</evidence>
<dbReference type="RefSeq" id="WP_011583573.1">
    <property type="nucleotide sequence ID" value="NC_008255.1"/>
</dbReference>
<dbReference type="SUPFAM" id="SSF102114">
    <property type="entry name" value="Radical SAM enzymes"/>
    <property type="match status" value="1"/>
</dbReference>
<keyword evidence="2" id="KW-0963">Cytoplasm</keyword>
<dbReference type="NCBIfam" id="TIGR00539">
    <property type="entry name" value="hemN_rel"/>
    <property type="match status" value="1"/>
</dbReference>
<keyword evidence="4" id="KW-0560">Oxidoreductase</keyword>